<evidence type="ECO:0000313" key="4">
    <source>
        <dbReference type="EMBL" id="TDB59529.1"/>
    </source>
</evidence>
<keyword evidence="5" id="KW-1185">Reference proteome</keyword>
<dbReference type="OrthoDB" id="9765378at2"/>
<dbReference type="Pfam" id="PF21205">
    <property type="entry name" value="Rep3_C"/>
    <property type="match status" value="1"/>
</dbReference>
<evidence type="ECO:0000313" key="5">
    <source>
        <dbReference type="Proteomes" id="UP000295706"/>
    </source>
</evidence>
<dbReference type="SUPFAM" id="SSF46785">
    <property type="entry name" value="Winged helix' DNA-binding domain"/>
    <property type="match status" value="2"/>
</dbReference>
<evidence type="ECO:0000259" key="3">
    <source>
        <dbReference type="Pfam" id="PF01051"/>
    </source>
</evidence>
<dbReference type="InterPro" id="IPR036388">
    <property type="entry name" value="WH-like_DNA-bd_sf"/>
</dbReference>
<accession>A0A4R4K0P0</accession>
<dbReference type="InterPro" id="IPR036390">
    <property type="entry name" value="WH_DNA-bd_sf"/>
</dbReference>
<feature type="compositionally biased region" description="Polar residues" evidence="2">
    <location>
        <begin position="364"/>
        <end position="375"/>
    </location>
</feature>
<evidence type="ECO:0000256" key="2">
    <source>
        <dbReference type="SAM" id="MobiDB-lite"/>
    </source>
</evidence>
<dbReference type="Proteomes" id="UP000295706">
    <property type="component" value="Unassembled WGS sequence"/>
</dbReference>
<comment type="similarity">
    <text evidence="1">Belongs to the initiator RepB protein family.</text>
</comment>
<dbReference type="AlphaFoldDB" id="A0A4R4K0P0"/>
<evidence type="ECO:0000256" key="1">
    <source>
        <dbReference type="ARBA" id="ARBA00038283"/>
    </source>
</evidence>
<dbReference type="Gene3D" id="1.10.10.10">
    <property type="entry name" value="Winged helix-like DNA-binding domain superfamily/Winged helix DNA-binding domain"/>
    <property type="match status" value="2"/>
</dbReference>
<dbReference type="GO" id="GO:0006270">
    <property type="term" value="P:DNA replication initiation"/>
    <property type="evidence" value="ECO:0007669"/>
    <property type="project" value="InterPro"/>
</dbReference>
<reference evidence="4 5" key="1">
    <citation type="submission" date="2019-02" db="EMBL/GenBank/DDBJ databases">
        <title>Arundinibacter roseus gen. nov., sp. nov., a new member of the family Cytophagaceae.</title>
        <authorList>
            <person name="Szuroczki S."/>
            <person name="Khayer B."/>
            <person name="Sproer C."/>
            <person name="Toumi M."/>
            <person name="Szabo A."/>
            <person name="Felfoldi T."/>
            <person name="Schumann P."/>
            <person name="Toth E."/>
        </authorList>
    </citation>
    <scope>NUCLEOTIDE SEQUENCE [LARGE SCALE GENOMIC DNA]</scope>
    <source>
        <strain evidence="4 5">DMA-k-7a</strain>
    </source>
</reference>
<sequence length="459" mass="53392">MARKKSNLQDRYLVRMQGGNRGLVEATSRMDIHEFRVFMTMLTMVLPEDKDFEEYEIRTQDVIKLFSLGDDGRYYEAVREAADRLFNKKFVILETKADGQVYKTTIHLIDETSEPVKESEQNRIIVKFNPKLKPYLIQLQREYLTIDIRNVKNVQSPYSMKLYFILKHQYNLGNRKKSYTVERLREILAIEKHEYPMYGNFKQKILKKGMLDLEKNTDLKIVRLEELKNGRAVESVVFHIEGKESTKISKTRTSKKSELDSSSGEEKEEDFQEFEVVQQQEKHDNLLQEIHQPIRQYVSETTVSHWIEHYSVEQIRRGVAYALQQVERGKVKNVGAYLQKMVAIPDLVETKAESTKPSHKQSAKSRSVSGPNAATQEPDLSRAEAHRQKVSRFEELIEENQQATVVILEHLKRGLFGSYYKDHLSLTENMADPALSGILVDIAASLFPKFFENLPHIED</sequence>
<dbReference type="GO" id="GO:0003887">
    <property type="term" value="F:DNA-directed DNA polymerase activity"/>
    <property type="evidence" value="ECO:0007669"/>
    <property type="project" value="InterPro"/>
</dbReference>
<gene>
    <name evidence="4" type="ORF">EZE20_22245</name>
</gene>
<comment type="caution">
    <text evidence="4">The sequence shown here is derived from an EMBL/GenBank/DDBJ whole genome shotgun (WGS) entry which is preliminary data.</text>
</comment>
<feature type="region of interest" description="Disordered" evidence="2">
    <location>
        <begin position="350"/>
        <end position="385"/>
    </location>
</feature>
<dbReference type="RefSeq" id="WP_132121917.1">
    <property type="nucleotide sequence ID" value="NZ_SMJU01000020.1"/>
</dbReference>
<feature type="domain" description="Initiator Rep protein WH1" evidence="3">
    <location>
        <begin position="23"/>
        <end position="167"/>
    </location>
</feature>
<organism evidence="4 5">
    <name type="scientific">Arundinibacter roseus</name>
    <dbReference type="NCBI Taxonomy" id="2070510"/>
    <lineage>
        <taxon>Bacteria</taxon>
        <taxon>Pseudomonadati</taxon>
        <taxon>Bacteroidota</taxon>
        <taxon>Cytophagia</taxon>
        <taxon>Cytophagales</taxon>
        <taxon>Spirosomataceae</taxon>
        <taxon>Arundinibacter</taxon>
    </lineage>
</organism>
<protein>
    <submittedName>
        <fullName evidence="4">RepB family plasmid replication initiator protein</fullName>
    </submittedName>
</protein>
<proteinExistence type="inferred from homology"/>
<dbReference type="Pfam" id="PF01051">
    <property type="entry name" value="Rep3_N"/>
    <property type="match status" value="1"/>
</dbReference>
<dbReference type="EMBL" id="SMJU01000020">
    <property type="protein sequence ID" value="TDB59529.1"/>
    <property type="molecule type" value="Genomic_DNA"/>
</dbReference>
<dbReference type="InterPro" id="IPR000525">
    <property type="entry name" value="Initiator_Rep_WH1"/>
</dbReference>
<name>A0A4R4K0P0_9BACT</name>
<feature type="region of interest" description="Disordered" evidence="2">
    <location>
        <begin position="249"/>
        <end position="270"/>
    </location>
</feature>